<dbReference type="InterPro" id="IPR027417">
    <property type="entry name" value="P-loop_NTPase"/>
</dbReference>
<proteinExistence type="predicted"/>
<dbReference type="Proteomes" id="UP001275084">
    <property type="component" value="Unassembled WGS sequence"/>
</dbReference>
<organism evidence="2 3">
    <name type="scientific">Lasiosphaeria hispida</name>
    <dbReference type="NCBI Taxonomy" id="260671"/>
    <lineage>
        <taxon>Eukaryota</taxon>
        <taxon>Fungi</taxon>
        <taxon>Dikarya</taxon>
        <taxon>Ascomycota</taxon>
        <taxon>Pezizomycotina</taxon>
        <taxon>Sordariomycetes</taxon>
        <taxon>Sordariomycetidae</taxon>
        <taxon>Sordariales</taxon>
        <taxon>Lasiosphaeriaceae</taxon>
        <taxon>Lasiosphaeria</taxon>
    </lineage>
</organism>
<feature type="compositionally biased region" description="Polar residues" evidence="1">
    <location>
        <begin position="52"/>
        <end position="64"/>
    </location>
</feature>
<reference evidence="2" key="2">
    <citation type="submission" date="2023-06" db="EMBL/GenBank/DDBJ databases">
        <authorList>
            <consortium name="Lawrence Berkeley National Laboratory"/>
            <person name="Haridas S."/>
            <person name="Hensen N."/>
            <person name="Bonometti L."/>
            <person name="Westerberg I."/>
            <person name="Brannstrom I.O."/>
            <person name="Guillou S."/>
            <person name="Cros-Aarteil S."/>
            <person name="Calhoun S."/>
            <person name="Kuo A."/>
            <person name="Mondo S."/>
            <person name="Pangilinan J."/>
            <person name="Riley R."/>
            <person name="Labutti K."/>
            <person name="Andreopoulos B."/>
            <person name="Lipzen A."/>
            <person name="Chen C."/>
            <person name="Yanf M."/>
            <person name="Daum C."/>
            <person name="Ng V."/>
            <person name="Clum A."/>
            <person name="Steindorff A."/>
            <person name="Ohm R."/>
            <person name="Martin F."/>
            <person name="Silar P."/>
            <person name="Natvig D."/>
            <person name="Lalanne C."/>
            <person name="Gautier V."/>
            <person name="Ament-Velasquez S.L."/>
            <person name="Kruys A."/>
            <person name="Hutchinson M.I."/>
            <person name="Powell A.J."/>
            <person name="Barry K."/>
            <person name="Miller A.N."/>
            <person name="Grigoriev I.V."/>
            <person name="Debuchy R."/>
            <person name="Gladieux P."/>
            <person name="Thoren M.H."/>
            <person name="Johannesson H."/>
        </authorList>
    </citation>
    <scope>NUCLEOTIDE SEQUENCE</scope>
    <source>
        <strain evidence="2">CBS 955.72</strain>
    </source>
</reference>
<evidence type="ECO:0000313" key="3">
    <source>
        <dbReference type="Proteomes" id="UP001275084"/>
    </source>
</evidence>
<dbReference type="AlphaFoldDB" id="A0AAJ0HTC0"/>
<reference evidence="2" key="1">
    <citation type="journal article" date="2023" name="Mol. Phylogenet. Evol.">
        <title>Genome-scale phylogeny and comparative genomics of the fungal order Sordariales.</title>
        <authorList>
            <person name="Hensen N."/>
            <person name="Bonometti L."/>
            <person name="Westerberg I."/>
            <person name="Brannstrom I.O."/>
            <person name="Guillou S."/>
            <person name="Cros-Aarteil S."/>
            <person name="Calhoun S."/>
            <person name="Haridas S."/>
            <person name="Kuo A."/>
            <person name="Mondo S."/>
            <person name="Pangilinan J."/>
            <person name="Riley R."/>
            <person name="LaButti K."/>
            <person name="Andreopoulos B."/>
            <person name="Lipzen A."/>
            <person name="Chen C."/>
            <person name="Yan M."/>
            <person name="Daum C."/>
            <person name="Ng V."/>
            <person name="Clum A."/>
            <person name="Steindorff A."/>
            <person name="Ohm R.A."/>
            <person name="Martin F."/>
            <person name="Silar P."/>
            <person name="Natvig D.O."/>
            <person name="Lalanne C."/>
            <person name="Gautier V."/>
            <person name="Ament-Velasquez S.L."/>
            <person name="Kruys A."/>
            <person name="Hutchinson M.I."/>
            <person name="Powell A.J."/>
            <person name="Barry K."/>
            <person name="Miller A.N."/>
            <person name="Grigoriev I.V."/>
            <person name="Debuchy R."/>
            <person name="Gladieux P."/>
            <person name="Hiltunen Thoren M."/>
            <person name="Johannesson H."/>
        </authorList>
    </citation>
    <scope>NUCLEOTIDE SEQUENCE</scope>
    <source>
        <strain evidence="2">CBS 955.72</strain>
    </source>
</reference>
<comment type="caution">
    <text evidence="2">The sequence shown here is derived from an EMBL/GenBank/DDBJ whole genome shotgun (WGS) entry which is preliminary data.</text>
</comment>
<dbReference type="EMBL" id="JAUIQD010000001">
    <property type="protein sequence ID" value="KAK3362515.1"/>
    <property type="molecule type" value="Genomic_DNA"/>
</dbReference>
<gene>
    <name evidence="2" type="ORF">B0T25DRAFT_512714</name>
</gene>
<evidence type="ECO:0000313" key="2">
    <source>
        <dbReference type="EMBL" id="KAK3362515.1"/>
    </source>
</evidence>
<evidence type="ECO:0000256" key="1">
    <source>
        <dbReference type="SAM" id="MobiDB-lite"/>
    </source>
</evidence>
<name>A0AAJ0HTC0_9PEZI</name>
<dbReference type="SUPFAM" id="SSF52540">
    <property type="entry name" value="P-loop containing nucleoside triphosphate hydrolases"/>
    <property type="match status" value="1"/>
</dbReference>
<dbReference type="Gene3D" id="3.40.50.300">
    <property type="entry name" value="P-loop containing nucleotide triphosphate hydrolases"/>
    <property type="match status" value="1"/>
</dbReference>
<accession>A0AAJ0HTC0</accession>
<feature type="region of interest" description="Disordered" evidence="1">
    <location>
        <begin position="52"/>
        <end position="77"/>
    </location>
</feature>
<protein>
    <submittedName>
        <fullName evidence="2">Uncharacterized protein</fullName>
    </submittedName>
</protein>
<keyword evidence="3" id="KW-1185">Reference proteome</keyword>
<sequence>MPPFRGRTFRLRGVPLHWSAGEVRSSLEVHYRLAAPIVKSLAPKIHGKSSTSTVTFESATSPGSTRRIRLPEPPKDRPFRDRLTMTSMTCPEVSVFWIHASSAERFRQAYASIAQECQAPGYNDPEIDMLILVKKWLEGKDCDRWLMVIDNADDTQVFFGQPAEPINTNTSCPDGSVGRYLPECAHGTILTTTRNKQTDLRLTQGKVPIEIGKMDEDESGQLLRISLNELLDKSNQNFVDLPSQEFETTRRHSGTPCAVAETWILSFEQIQQ</sequence>